<comment type="similarity">
    <text evidence="1">Belongs to the universal ribosomal protein uS9 family.</text>
</comment>
<proteinExistence type="inferred from homology"/>
<sequence length="173" mass="19843">MPETKSKRRFYYSFPRYNLLIHSQESKFPLLFAAMEDRVDVECNIEGGGPSGQAGAIRWGIAWGLRSFVDKSMIDSMQVAGLLTRDPRTREPSDYVWWQFFKKTVKEVGKHKIFLISIKYSLWGSVPTVGSPDQTRCMEDGVNKYICNTNDQVLETIGAYKTNLHAEYINTKT</sequence>
<evidence type="ECO:0000256" key="2">
    <source>
        <dbReference type="ARBA" id="ARBA00022980"/>
    </source>
</evidence>
<dbReference type="GO" id="GO:0005763">
    <property type="term" value="C:mitochondrial small ribosomal subunit"/>
    <property type="evidence" value="ECO:0007669"/>
    <property type="project" value="TreeGrafter"/>
</dbReference>
<dbReference type="InterPro" id="IPR020568">
    <property type="entry name" value="Ribosomal_Su5_D2-typ_SF"/>
</dbReference>
<keyword evidence="3" id="KW-0687">Ribonucleoprotein</keyword>
<evidence type="ECO:0000256" key="1">
    <source>
        <dbReference type="ARBA" id="ARBA00005251"/>
    </source>
</evidence>
<dbReference type="AlphaFoldDB" id="A0A5E4QU46"/>
<evidence type="ECO:0000313" key="4">
    <source>
        <dbReference type="EMBL" id="VVD00702.1"/>
    </source>
</evidence>
<evidence type="ECO:0000256" key="3">
    <source>
        <dbReference type="ARBA" id="ARBA00023274"/>
    </source>
</evidence>
<dbReference type="SUPFAM" id="SSF54211">
    <property type="entry name" value="Ribosomal protein S5 domain 2-like"/>
    <property type="match status" value="1"/>
</dbReference>
<dbReference type="PANTHER" id="PTHR21569:SF1">
    <property type="entry name" value="SMALL RIBOSOMAL SUBUNIT PROTEIN US9M"/>
    <property type="match status" value="1"/>
</dbReference>
<dbReference type="EMBL" id="FZQP02004901">
    <property type="protein sequence ID" value="VVD00702.1"/>
    <property type="molecule type" value="Genomic_DNA"/>
</dbReference>
<dbReference type="GO" id="GO:0006412">
    <property type="term" value="P:translation"/>
    <property type="evidence" value="ECO:0007669"/>
    <property type="project" value="InterPro"/>
</dbReference>
<dbReference type="GO" id="GO:0003735">
    <property type="term" value="F:structural constituent of ribosome"/>
    <property type="evidence" value="ECO:0007669"/>
    <property type="project" value="InterPro"/>
</dbReference>
<reference evidence="4 5" key="1">
    <citation type="submission" date="2017-07" db="EMBL/GenBank/DDBJ databases">
        <authorList>
            <person name="Talla V."/>
            <person name="Backstrom N."/>
        </authorList>
    </citation>
    <scope>NUCLEOTIDE SEQUENCE [LARGE SCALE GENOMIC DNA]</scope>
</reference>
<dbReference type="InterPro" id="IPR014721">
    <property type="entry name" value="Ribsml_uS5_D2-typ_fold_subgr"/>
</dbReference>
<name>A0A5E4QU46_9NEOP</name>
<organism evidence="4 5">
    <name type="scientific">Leptidea sinapis</name>
    <dbReference type="NCBI Taxonomy" id="189913"/>
    <lineage>
        <taxon>Eukaryota</taxon>
        <taxon>Metazoa</taxon>
        <taxon>Ecdysozoa</taxon>
        <taxon>Arthropoda</taxon>
        <taxon>Hexapoda</taxon>
        <taxon>Insecta</taxon>
        <taxon>Pterygota</taxon>
        <taxon>Neoptera</taxon>
        <taxon>Endopterygota</taxon>
        <taxon>Lepidoptera</taxon>
        <taxon>Glossata</taxon>
        <taxon>Ditrysia</taxon>
        <taxon>Papilionoidea</taxon>
        <taxon>Pieridae</taxon>
        <taxon>Dismorphiinae</taxon>
        <taxon>Leptidea</taxon>
    </lineage>
</organism>
<keyword evidence="5" id="KW-1185">Reference proteome</keyword>
<keyword evidence="2" id="KW-0689">Ribosomal protein</keyword>
<dbReference type="InterPro" id="IPR000754">
    <property type="entry name" value="Ribosomal_uS9"/>
</dbReference>
<protein>
    <submittedName>
        <fullName evidence="4">Uncharacterized protein</fullName>
    </submittedName>
</protein>
<accession>A0A5E4QU46</accession>
<dbReference type="Proteomes" id="UP000324832">
    <property type="component" value="Unassembled WGS sequence"/>
</dbReference>
<dbReference type="PANTHER" id="PTHR21569">
    <property type="entry name" value="RIBOSOMAL PROTEIN S9"/>
    <property type="match status" value="1"/>
</dbReference>
<gene>
    <name evidence="4" type="ORF">LSINAPIS_LOCUS11285</name>
</gene>
<dbReference type="Pfam" id="PF00380">
    <property type="entry name" value="Ribosomal_S9"/>
    <property type="match status" value="1"/>
</dbReference>
<dbReference type="GO" id="GO:0003723">
    <property type="term" value="F:RNA binding"/>
    <property type="evidence" value="ECO:0007669"/>
    <property type="project" value="TreeGrafter"/>
</dbReference>
<evidence type="ECO:0000313" key="5">
    <source>
        <dbReference type="Proteomes" id="UP000324832"/>
    </source>
</evidence>
<dbReference type="Gene3D" id="3.30.230.10">
    <property type="match status" value="1"/>
</dbReference>